<organism evidence="2 3">
    <name type="scientific">Clunio marinus</name>
    <dbReference type="NCBI Taxonomy" id="568069"/>
    <lineage>
        <taxon>Eukaryota</taxon>
        <taxon>Metazoa</taxon>
        <taxon>Ecdysozoa</taxon>
        <taxon>Arthropoda</taxon>
        <taxon>Hexapoda</taxon>
        <taxon>Insecta</taxon>
        <taxon>Pterygota</taxon>
        <taxon>Neoptera</taxon>
        <taxon>Endopterygota</taxon>
        <taxon>Diptera</taxon>
        <taxon>Nematocera</taxon>
        <taxon>Chironomoidea</taxon>
        <taxon>Chironomidae</taxon>
        <taxon>Clunio</taxon>
    </lineage>
</organism>
<sequence>MDGTIGPGSSRKCWHYIPDDCEEIFTGNVCCPELRCNSTTEAGEDPNCIYEGREYGADEYVYSRYMDGECWSYYCMGLTISFGGFRKCWHYIPDDCEEIFTGACCPELKCNSTTEAGEEVPLSCLFKGATFYNNEFIEFFYAGMLCVDVFCEEGKVVETQYVDACNYGSSSNEIEFCSRNTTQKGCCGMVVECTITEETESEESESPETPEPQSPETPETFEPEETPESFEPEETPEPQSPETPEPQSPETPEPFEPEETPEPETPEPESSTERNLENSPFYQILQNSFAAVLNQIQFILERFASMLSYFQAF</sequence>
<name>A0A1J1IXD1_9DIPT</name>
<feature type="compositionally biased region" description="Acidic residues" evidence="1">
    <location>
        <begin position="253"/>
        <end position="267"/>
    </location>
</feature>
<evidence type="ECO:0000313" key="2">
    <source>
        <dbReference type="EMBL" id="CRL04760.1"/>
    </source>
</evidence>
<dbReference type="AlphaFoldDB" id="A0A1J1IXD1"/>
<evidence type="ECO:0000313" key="3">
    <source>
        <dbReference type="Proteomes" id="UP000183832"/>
    </source>
</evidence>
<proteinExistence type="predicted"/>
<evidence type="ECO:0000256" key="1">
    <source>
        <dbReference type="SAM" id="MobiDB-lite"/>
    </source>
</evidence>
<protein>
    <submittedName>
        <fullName evidence="2">CLUMA_CG017820, isoform A</fullName>
    </submittedName>
</protein>
<reference evidence="2 3" key="1">
    <citation type="submission" date="2015-04" db="EMBL/GenBank/DDBJ databases">
        <authorList>
            <person name="Syromyatnikov M.Y."/>
            <person name="Popov V.N."/>
        </authorList>
    </citation>
    <scope>NUCLEOTIDE SEQUENCE [LARGE SCALE GENOMIC DNA]</scope>
</reference>
<feature type="compositionally biased region" description="Acidic residues" evidence="1">
    <location>
        <begin position="197"/>
        <end position="208"/>
    </location>
</feature>
<accession>A0A1J1IXD1</accession>
<dbReference type="EMBL" id="CVRI01000063">
    <property type="protein sequence ID" value="CRL04760.1"/>
    <property type="molecule type" value="Genomic_DNA"/>
</dbReference>
<gene>
    <name evidence="2" type="ORF">CLUMA_CG017820</name>
</gene>
<keyword evidence="3" id="KW-1185">Reference proteome</keyword>
<feature type="compositionally biased region" description="Acidic residues" evidence="1">
    <location>
        <begin position="219"/>
        <end position="236"/>
    </location>
</feature>
<feature type="compositionally biased region" description="Pro residues" evidence="1">
    <location>
        <begin position="238"/>
        <end position="252"/>
    </location>
</feature>
<dbReference type="Proteomes" id="UP000183832">
    <property type="component" value="Unassembled WGS sequence"/>
</dbReference>
<feature type="region of interest" description="Disordered" evidence="1">
    <location>
        <begin position="197"/>
        <end position="275"/>
    </location>
</feature>